<name>A0ABD6AIB9_9EURY</name>
<dbReference type="GO" id="GO:0005524">
    <property type="term" value="F:ATP binding"/>
    <property type="evidence" value="ECO:0007669"/>
    <property type="project" value="UniProtKB-KW"/>
</dbReference>
<proteinExistence type="predicted"/>
<evidence type="ECO:0000256" key="1">
    <source>
        <dbReference type="ARBA" id="ARBA00000085"/>
    </source>
</evidence>
<evidence type="ECO:0000256" key="9">
    <source>
        <dbReference type="SAM" id="MobiDB-lite"/>
    </source>
</evidence>
<protein>
    <recommendedName>
        <fullName evidence="3">histidine kinase</fullName>
        <ecNumber evidence="3">2.7.13.3</ecNumber>
    </recommendedName>
</protein>
<keyword evidence="13" id="KW-1185">Reference proteome</keyword>
<dbReference type="Proteomes" id="UP001596545">
    <property type="component" value="Unassembled WGS sequence"/>
</dbReference>
<keyword evidence="10" id="KW-0812">Transmembrane</keyword>
<feature type="compositionally biased region" description="Low complexity" evidence="9">
    <location>
        <begin position="295"/>
        <end position="312"/>
    </location>
</feature>
<dbReference type="Pfam" id="PF00512">
    <property type="entry name" value="HisKA"/>
    <property type="match status" value="1"/>
</dbReference>
<evidence type="ECO:0000256" key="2">
    <source>
        <dbReference type="ARBA" id="ARBA00004651"/>
    </source>
</evidence>
<sequence length="320" mass="34963">MKFSLDRIYDRSPRGLAVGFLCAGSVLVLAVDVAVAVAAGDAAAWTPARLAGGWAVVGVSSLFLYGALTYHRRRAEAARRELETSNQQLQVLSRVFRHNVRNDLNVIRGYADLLGERVDDDRSRALLETIRETTDDVVEISEKLRVIEESSPEAPAERIDLVEAAREAAADVDDSDVAVRMETPEEAWIRADRSVEYPIREVFENAVTHNDASTRRVEARIEENGTTTCLEVSDNGPGIPEDERAVLRAERETPLSHASSIGLWLVKWMCETQGGTVGFEATDDGTTVRLRFESAAAADRPAADRAGAGPAAESESVENR</sequence>
<dbReference type="Gene3D" id="1.10.287.130">
    <property type="match status" value="1"/>
</dbReference>
<dbReference type="Pfam" id="PF02518">
    <property type="entry name" value="HATPase_c"/>
    <property type="match status" value="1"/>
</dbReference>
<evidence type="ECO:0000256" key="8">
    <source>
        <dbReference type="ARBA" id="ARBA00022840"/>
    </source>
</evidence>
<dbReference type="CDD" id="cd00082">
    <property type="entry name" value="HisKA"/>
    <property type="match status" value="1"/>
</dbReference>
<keyword evidence="8" id="KW-0067">ATP-binding</keyword>
<dbReference type="PANTHER" id="PTHR44936:SF10">
    <property type="entry name" value="SENSOR PROTEIN RSTB"/>
    <property type="match status" value="1"/>
</dbReference>
<dbReference type="GO" id="GO:0004673">
    <property type="term" value="F:protein histidine kinase activity"/>
    <property type="evidence" value="ECO:0007669"/>
    <property type="project" value="UniProtKB-EC"/>
</dbReference>
<dbReference type="InterPro" id="IPR003594">
    <property type="entry name" value="HATPase_dom"/>
</dbReference>
<comment type="catalytic activity">
    <reaction evidence="1">
        <text>ATP + protein L-histidine = ADP + protein N-phospho-L-histidine.</text>
        <dbReference type="EC" id="2.7.13.3"/>
    </reaction>
</comment>
<dbReference type="SUPFAM" id="SSF55874">
    <property type="entry name" value="ATPase domain of HSP90 chaperone/DNA topoisomerase II/histidine kinase"/>
    <property type="match status" value="1"/>
</dbReference>
<evidence type="ECO:0000313" key="12">
    <source>
        <dbReference type="EMBL" id="MFC7323343.1"/>
    </source>
</evidence>
<dbReference type="PROSITE" id="PS50109">
    <property type="entry name" value="HIS_KIN"/>
    <property type="match status" value="1"/>
</dbReference>
<evidence type="ECO:0000256" key="3">
    <source>
        <dbReference type="ARBA" id="ARBA00012438"/>
    </source>
</evidence>
<feature type="region of interest" description="Disordered" evidence="9">
    <location>
        <begin position="295"/>
        <end position="320"/>
    </location>
</feature>
<evidence type="ECO:0000256" key="7">
    <source>
        <dbReference type="ARBA" id="ARBA00022777"/>
    </source>
</evidence>
<dbReference type="GO" id="GO:0005886">
    <property type="term" value="C:plasma membrane"/>
    <property type="evidence" value="ECO:0007669"/>
    <property type="project" value="UniProtKB-SubCell"/>
</dbReference>
<evidence type="ECO:0000256" key="10">
    <source>
        <dbReference type="SAM" id="Phobius"/>
    </source>
</evidence>
<evidence type="ECO:0000256" key="4">
    <source>
        <dbReference type="ARBA" id="ARBA00022475"/>
    </source>
</evidence>
<keyword evidence="10" id="KW-1133">Transmembrane helix</keyword>
<gene>
    <name evidence="12" type="ORF">ACFQMF_01985</name>
</gene>
<feature type="transmembrane region" description="Helical" evidence="10">
    <location>
        <begin position="51"/>
        <end position="70"/>
    </location>
</feature>
<evidence type="ECO:0000313" key="13">
    <source>
        <dbReference type="Proteomes" id="UP001596545"/>
    </source>
</evidence>
<feature type="domain" description="Histidine kinase" evidence="11">
    <location>
        <begin position="95"/>
        <end position="296"/>
    </location>
</feature>
<keyword evidence="10" id="KW-0472">Membrane</keyword>
<evidence type="ECO:0000259" key="11">
    <source>
        <dbReference type="PROSITE" id="PS50109"/>
    </source>
</evidence>
<keyword evidence="7 12" id="KW-0418">Kinase</keyword>
<dbReference type="PANTHER" id="PTHR44936">
    <property type="entry name" value="SENSOR PROTEIN CREC"/>
    <property type="match status" value="1"/>
</dbReference>
<dbReference type="InterPro" id="IPR036890">
    <property type="entry name" value="HATPase_C_sf"/>
</dbReference>
<keyword evidence="4" id="KW-1003">Cell membrane</keyword>
<dbReference type="Gene3D" id="3.30.565.10">
    <property type="entry name" value="Histidine kinase-like ATPase, C-terminal domain"/>
    <property type="match status" value="1"/>
</dbReference>
<comment type="subcellular location">
    <subcellularLocation>
        <location evidence="2">Cell membrane</location>
        <topology evidence="2">Multi-pass membrane protein</topology>
    </subcellularLocation>
</comment>
<keyword evidence="5" id="KW-0808">Transferase</keyword>
<dbReference type="CDD" id="cd00075">
    <property type="entry name" value="HATPase"/>
    <property type="match status" value="1"/>
</dbReference>
<dbReference type="InterPro" id="IPR036097">
    <property type="entry name" value="HisK_dim/P_sf"/>
</dbReference>
<reference evidence="12 13" key="1">
    <citation type="journal article" date="2019" name="Int. J. Syst. Evol. Microbiol.">
        <title>The Global Catalogue of Microorganisms (GCM) 10K type strain sequencing project: providing services to taxonomists for standard genome sequencing and annotation.</title>
        <authorList>
            <consortium name="The Broad Institute Genomics Platform"/>
            <consortium name="The Broad Institute Genome Sequencing Center for Infectious Disease"/>
            <person name="Wu L."/>
            <person name="Ma J."/>
        </authorList>
    </citation>
    <scope>NUCLEOTIDE SEQUENCE [LARGE SCALE GENOMIC DNA]</scope>
    <source>
        <strain evidence="12 13">CGMCC 1.12554</strain>
    </source>
</reference>
<dbReference type="InterPro" id="IPR003661">
    <property type="entry name" value="HisK_dim/P_dom"/>
</dbReference>
<dbReference type="SUPFAM" id="SSF47384">
    <property type="entry name" value="Homodimeric domain of signal transducing histidine kinase"/>
    <property type="match status" value="1"/>
</dbReference>
<accession>A0ABD6AIB9</accession>
<organism evidence="12 13">
    <name type="scientific">Halorubrum rutilum</name>
    <dbReference type="NCBI Taxonomy" id="1364933"/>
    <lineage>
        <taxon>Archaea</taxon>
        <taxon>Methanobacteriati</taxon>
        <taxon>Methanobacteriota</taxon>
        <taxon>Stenosarchaea group</taxon>
        <taxon>Halobacteria</taxon>
        <taxon>Halobacteriales</taxon>
        <taxon>Haloferacaceae</taxon>
        <taxon>Halorubrum</taxon>
    </lineage>
</organism>
<dbReference type="AlphaFoldDB" id="A0ABD6AIB9"/>
<feature type="transmembrane region" description="Helical" evidence="10">
    <location>
        <begin position="16"/>
        <end position="39"/>
    </location>
</feature>
<dbReference type="InterPro" id="IPR050980">
    <property type="entry name" value="2C_sensor_his_kinase"/>
</dbReference>
<comment type="caution">
    <text evidence="12">The sequence shown here is derived from an EMBL/GenBank/DDBJ whole genome shotgun (WGS) entry which is preliminary data.</text>
</comment>
<dbReference type="InterPro" id="IPR005467">
    <property type="entry name" value="His_kinase_dom"/>
</dbReference>
<evidence type="ECO:0000256" key="5">
    <source>
        <dbReference type="ARBA" id="ARBA00022679"/>
    </source>
</evidence>
<dbReference type="EC" id="2.7.13.3" evidence="3"/>
<dbReference type="EMBL" id="JBHTBL010000001">
    <property type="protein sequence ID" value="MFC7323343.1"/>
    <property type="molecule type" value="Genomic_DNA"/>
</dbReference>
<keyword evidence="6" id="KW-0547">Nucleotide-binding</keyword>
<dbReference type="SMART" id="SM00387">
    <property type="entry name" value="HATPase_c"/>
    <property type="match status" value="1"/>
</dbReference>
<evidence type="ECO:0000256" key="6">
    <source>
        <dbReference type="ARBA" id="ARBA00022741"/>
    </source>
</evidence>
<dbReference type="RefSeq" id="WP_256407440.1">
    <property type="nucleotide sequence ID" value="NZ_JANHDN010000001.1"/>
</dbReference>